<dbReference type="KEGG" id="fbm:MQE35_15930"/>
<dbReference type="InterPro" id="IPR013024">
    <property type="entry name" value="GGCT-like"/>
</dbReference>
<dbReference type="Gene3D" id="3.10.490.10">
    <property type="entry name" value="Gamma-glutamyl cyclotransferase-like"/>
    <property type="match status" value="1"/>
</dbReference>
<dbReference type="AlphaFoldDB" id="A0A9E7D1K7"/>
<dbReference type="Pfam" id="PF06094">
    <property type="entry name" value="GGACT"/>
    <property type="match status" value="1"/>
</dbReference>
<evidence type="ECO:0000313" key="3">
    <source>
        <dbReference type="Proteomes" id="UP000831290"/>
    </source>
</evidence>
<protein>
    <submittedName>
        <fullName evidence="2">Gamma-glutamylcyclotransferase</fullName>
    </submittedName>
</protein>
<dbReference type="InterPro" id="IPR009288">
    <property type="entry name" value="AIG2-like_dom"/>
</dbReference>
<evidence type="ECO:0000259" key="1">
    <source>
        <dbReference type="Pfam" id="PF06094"/>
    </source>
</evidence>
<organism evidence="2 3">
    <name type="scientific">Abyssalbus ytuae</name>
    <dbReference type="NCBI Taxonomy" id="2926907"/>
    <lineage>
        <taxon>Bacteria</taxon>
        <taxon>Pseudomonadati</taxon>
        <taxon>Bacteroidota</taxon>
        <taxon>Flavobacteriia</taxon>
        <taxon>Flavobacteriales</taxon>
        <taxon>Flavobacteriaceae</taxon>
        <taxon>Abyssalbus</taxon>
    </lineage>
</organism>
<dbReference type="CDD" id="cd06661">
    <property type="entry name" value="GGCT_like"/>
    <property type="match status" value="1"/>
</dbReference>
<dbReference type="RefSeq" id="WP_255842509.1">
    <property type="nucleotide sequence ID" value="NZ_CP094358.1"/>
</dbReference>
<proteinExistence type="predicted"/>
<gene>
    <name evidence="2" type="ORF">MQE35_15930</name>
</gene>
<dbReference type="EMBL" id="CP094358">
    <property type="protein sequence ID" value="UOB17213.1"/>
    <property type="molecule type" value="Genomic_DNA"/>
</dbReference>
<feature type="domain" description="Gamma-glutamylcyclotransferase AIG2-like" evidence="1">
    <location>
        <begin position="7"/>
        <end position="128"/>
    </location>
</feature>
<accession>A0A9E7D1K7</accession>
<dbReference type="InterPro" id="IPR036568">
    <property type="entry name" value="GGCT-like_sf"/>
</dbReference>
<name>A0A9E7D1K7_9FLAO</name>
<dbReference type="SUPFAM" id="SSF110857">
    <property type="entry name" value="Gamma-glutamyl cyclotransferase-like"/>
    <property type="match status" value="1"/>
</dbReference>
<sequence length="133" mass="15709">MEKNTYLFVYGTLMSHFKTPIANYLRENSNYIGKGYFHGLLYDLGNYPGAVYKEDKTKKVYGEIYTLKDFMNSIKILDDYEGINDPVFNIYKREIIKVFSNNTEYECYTYLYKNATNKLKIIDGGNYLLYLNI</sequence>
<keyword evidence="3" id="KW-1185">Reference proteome</keyword>
<dbReference type="Proteomes" id="UP000831290">
    <property type="component" value="Chromosome"/>
</dbReference>
<evidence type="ECO:0000313" key="2">
    <source>
        <dbReference type="EMBL" id="UOB17213.1"/>
    </source>
</evidence>
<reference evidence="2" key="1">
    <citation type="submission" date="2022-03" db="EMBL/GenBank/DDBJ databases">
        <title>Description of Abyssus ytuae gen. nov., sp. nov., a novel member of the family Flavobacteriaceae isolated from the sediment of Mariana Trench.</title>
        <authorList>
            <person name="Zhang J."/>
            <person name="Xu X."/>
        </authorList>
    </citation>
    <scope>NUCLEOTIDE SEQUENCE</scope>
    <source>
        <strain evidence="2">MT3330</strain>
    </source>
</reference>